<dbReference type="GO" id="GO:0005886">
    <property type="term" value="C:plasma membrane"/>
    <property type="evidence" value="ECO:0007669"/>
    <property type="project" value="UniProtKB-SubCell"/>
</dbReference>
<comment type="similarity">
    <text evidence="2">Belongs to the RLP family.</text>
</comment>
<keyword evidence="7" id="KW-0472">Membrane</keyword>
<name>A0AAW1WHZ8_RUBAR</name>
<evidence type="ECO:0000256" key="1">
    <source>
        <dbReference type="ARBA" id="ARBA00004251"/>
    </source>
</evidence>
<dbReference type="PANTHER" id="PTHR48052">
    <property type="entry name" value="UNNAMED PRODUCT"/>
    <property type="match status" value="1"/>
</dbReference>
<keyword evidence="6" id="KW-1133">Transmembrane helix</keyword>
<proteinExistence type="inferred from homology"/>
<evidence type="ECO:0000313" key="11">
    <source>
        <dbReference type="Proteomes" id="UP001457282"/>
    </source>
</evidence>
<evidence type="ECO:0008006" key="12">
    <source>
        <dbReference type="Google" id="ProtNLM"/>
    </source>
</evidence>
<dbReference type="AlphaFoldDB" id="A0AAW1WHZ8"/>
<comment type="subcellular location">
    <subcellularLocation>
        <location evidence="1">Cell membrane</location>
        <topology evidence="1">Single-pass type I membrane protein</topology>
    </subcellularLocation>
</comment>
<dbReference type="PANTHER" id="PTHR48052:SF8">
    <property type="entry name" value="LRR RECEPTOR-LIKE SERINE_THREONINE-PROTEIN KINASE FLS2"/>
    <property type="match status" value="1"/>
</dbReference>
<evidence type="ECO:0000256" key="3">
    <source>
        <dbReference type="ARBA" id="ARBA00022475"/>
    </source>
</evidence>
<keyword evidence="4" id="KW-0812">Transmembrane</keyword>
<dbReference type="SUPFAM" id="SSF52058">
    <property type="entry name" value="L domain-like"/>
    <property type="match status" value="1"/>
</dbReference>
<dbReference type="Proteomes" id="UP001457282">
    <property type="component" value="Unassembled WGS sequence"/>
</dbReference>
<evidence type="ECO:0000256" key="8">
    <source>
        <dbReference type="ARBA" id="ARBA00023170"/>
    </source>
</evidence>
<keyword evidence="3" id="KW-1003">Cell membrane</keyword>
<keyword evidence="5" id="KW-0732">Signal</keyword>
<dbReference type="InterPro" id="IPR001611">
    <property type="entry name" value="Leu-rich_rpt"/>
</dbReference>
<evidence type="ECO:0000256" key="5">
    <source>
        <dbReference type="ARBA" id="ARBA00022729"/>
    </source>
</evidence>
<accession>A0AAW1WHZ8</accession>
<evidence type="ECO:0000256" key="6">
    <source>
        <dbReference type="ARBA" id="ARBA00022989"/>
    </source>
</evidence>
<evidence type="ECO:0000256" key="7">
    <source>
        <dbReference type="ARBA" id="ARBA00023136"/>
    </source>
</evidence>
<keyword evidence="11" id="KW-1185">Reference proteome</keyword>
<evidence type="ECO:0000256" key="2">
    <source>
        <dbReference type="ARBA" id="ARBA00009592"/>
    </source>
</evidence>
<evidence type="ECO:0000256" key="9">
    <source>
        <dbReference type="ARBA" id="ARBA00023180"/>
    </source>
</evidence>
<dbReference type="Gene3D" id="3.80.10.10">
    <property type="entry name" value="Ribonuclease Inhibitor"/>
    <property type="match status" value="1"/>
</dbReference>
<comment type="caution">
    <text evidence="10">The sequence shown here is derived from an EMBL/GenBank/DDBJ whole genome shotgun (WGS) entry which is preliminary data.</text>
</comment>
<organism evidence="10 11">
    <name type="scientific">Rubus argutus</name>
    <name type="common">Southern blackberry</name>
    <dbReference type="NCBI Taxonomy" id="59490"/>
    <lineage>
        <taxon>Eukaryota</taxon>
        <taxon>Viridiplantae</taxon>
        <taxon>Streptophyta</taxon>
        <taxon>Embryophyta</taxon>
        <taxon>Tracheophyta</taxon>
        <taxon>Spermatophyta</taxon>
        <taxon>Magnoliopsida</taxon>
        <taxon>eudicotyledons</taxon>
        <taxon>Gunneridae</taxon>
        <taxon>Pentapetalae</taxon>
        <taxon>rosids</taxon>
        <taxon>fabids</taxon>
        <taxon>Rosales</taxon>
        <taxon>Rosaceae</taxon>
        <taxon>Rosoideae</taxon>
        <taxon>Rosoideae incertae sedis</taxon>
        <taxon>Rubus</taxon>
    </lineage>
</organism>
<keyword evidence="9" id="KW-0325">Glycoprotein</keyword>
<gene>
    <name evidence="10" type="ORF">M0R45_031374</name>
</gene>
<dbReference type="EMBL" id="JBEDUW010000006">
    <property type="protein sequence ID" value="KAK9922937.1"/>
    <property type="molecule type" value="Genomic_DNA"/>
</dbReference>
<dbReference type="InterPro" id="IPR032675">
    <property type="entry name" value="LRR_dom_sf"/>
</dbReference>
<keyword evidence="8" id="KW-0675">Receptor</keyword>
<sequence>MLKVLDLSKNCSFRENSKEIGNCPNLWTLNLYNNQFTGELPLFWTNTSLINLDVEFNLLSGELPVKLVENLPAILYLHLSNNNMVSHDGNTNLNPFFTALANCTRLLELDWLVWDLEACYLLHWRDLVSTLQSVAARKNQIFGSGSFKCRGNLTKLNYLFLNNKPVIWTNTSSIRTLHRTVQLDLSHKQIDRGHSPELSSGLSEIRLFINLSHNQLEGSIPIERSKLEDVQENGSLIK</sequence>
<reference evidence="10 11" key="1">
    <citation type="journal article" date="2023" name="G3 (Bethesda)">
        <title>A chromosome-length genome assembly and annotation of blackberry (Rubus argutus, cv. 'Hillquist').</title>
        <authorList>
            <person name="Bruna T."/>
            <person name="Aryal R."/>
            <person name="Dudchenko O."/>
            <person name="Sargent D.J."/>
            <person name="Mead D."/>
            <person name="Buti M."/>
            <person name="Cavallini A."/>
            <person name="Hytonen T."/>
            <person name="Andres J."/>
            <person name="Pham M."/>
            <person name="Weisz D."/>
            <person name="Mascagni F."/>
            <person name="Usai G."/>
            <person name="Natali L."/>
            <person name="Bassil N."/>
            <person name="Fernandez G.E."/>
            <person name="Lomsadze A."/>
            <person name="Armour M."/>
            <person name="Olukolu B."/>
            <person name="Poorten T."/>
            <person name="Britton C."/>
            <person name="Davik J."/>
            <person name="Ashrafi H."/>
            <person name="Aiden E.L."/>
            <person name="Borodovsky M."/>
            <person name="Worthington M."/>
        </authorList>
    </citation>
    <scope>NUCLEOTIDE SEQUENCE [LARGE SCALE GENOMIC DNA]</scope>
    <source>
        <strain evidence="10">PI 553951</strain>
    </source>
</reference>
<protein>
    <recommendedName>
        <fullName evidence="12">Toll-like receptor 3</fullName>
    </recommendedName>
</protein>
<dbReference type="Pfam" id="PF00560">
    <property type="entry name" value="LRR_1"/>
    <property type="match status" value="1"/>
</dbReference>
<evidence type="ECO:0000313" key="10">
    <source>
        <dbReference type="EMBL" id="KAK9922937.1"/>
    </source>
</evidence>
<evidence type="ECO:0000256" key="4">
    <source>
        <dbReference type="ARBA" id="ARBA00022692"/>
    </source>
</evidence>